<keyword evidence="4" id="KW-0677">Repeat</keyword>
<feature type="domain" description="Saposin B-type" evidence="13">
    <location>
        <begin position="134"/>
        <end position="214"/>
    </location>
</feature>
<evidence type="ECO:0000256" key="12">
    <source>
        <dbReference type="SAM" id="SignalP"/>
    </source>
</evidence>
<feature type="signal peptide" evidence="12">
    <location>
        <begin position="1"/>
        <end position="22"/>
    </location>
</feature>
<sequence length="231" mass="26145">MAQKLGVFCLFLLVVNWIVVDARSILTSDITEYRNHGSTGKLSEAVGKNYQLCTMCEEFTAEATILLSKNKTQTEIVAILLKACSRLQSLEEQCIILVDYYSSIFFLEISTIRPEEFCQKVNLCEKESIVLLKSNDTCNLCHQVVDDLLTRLKNPDTQFEILQFLLKECNKVENHVQECKRLVLQYGPLIMANGEKFLERKDICSTIHACKSSKVEAIVSAQTAETYLADA</sequence>
<dbReference type="InterPro" id="IPR008139">
    <property type="entry name" value="SaposinB_dom"/>
</dbReference>
<evidence type="ECO:0000256" key="7">
    <source>
        <dbReference type="ARBA" id="ARBA00023157"/>
    </source>
</evidence>
<reference evidence="14" key="1">
    <citation type="submission" date="2021-03" db="EMBL/GenBank/DDBJ databases">
        <authorList>
            <person name="Li Z."/>
            <person name="Yang C."/>
        </authorList>
    </citation>
    <scope>NUCLEOTIDE SEQUENCE</scope>
    <source>
        <strain evidence="14">Dzin_1.0</strain>
        <tissue evidence="14">Leaf</tissue>
    </source>
</reference>
<keyword evidence="8" id="KW-0325">Glycoprotein</keyword>
<dbReference type="GO" id="GO:0006629">
    <property type="term" value="P:lipid metabolic process"/>
    <property type="evidence" value="ECO:0007669"/>
    <property type="project" value="InterPro"/>
</dbReference>
<evidence type="ECO:0000256" key="10">
    <source>
        <dbReference type="ARBA" id="ARBA00041094"/>
    </source>
</evidence>
<evidence type="ECO:0000256" key="5">
    <source>
        <dbReference type="ARBA" id="ARBA00022750"/>
    </source>
</evidence>
<dbReference type="FunFam" id="1.10.225.10:FF:000008">
    <property type="entry name" value="Pulmonary surfactant-associated protein B"/>
    <property type="match status" value="1"/>
</dbReference>
<comment type="subcellular location">
    <subcellularLocation>
        <location evidence="1">Secreted</location>
        <location evidence="1">Extracellular space</location>
    </subcellularLocation>
</comment>
<keyword evidence="5" id="KW-0645">Protease</keyword>
<evidence type="ECO:0000256" key="1">
    <source>
        <dbReference type="ARBA" id="ARBA00004239"/>
    </source>
</evidence>
<evidence type="ECO:0000256" key="4">
    <source>
        <dbReference type="ARBA" id="ARBA00022737"/>
    </source>
</evidence>
<keyword evidence="15" id="KW-1185">Reference proteome</keyword>
<name>A0A9D5D5D5_9LILI</name>
<keyword evidence="5" id="KW-0378">Hydrolase</keyword>
<reference evidence="14" key="2">
    <citation type="journal article" date="2022" name="Hortic Res">
        <title>The genome of Dioscorea zingiberensis sheds light on the biosynthesis, origin and evolution of the medicinally important diosgenin saponins.</title>
        <authorList>
            <person name="Li Y."/>
            <person name="Tan C."/>
            <person name="Li Z."/>
            <person name="Guo J."/>
            <person name="Li S."/>
            <person name="Chen X."/>
            <person name="Wang C."/>
            <person name="Dai X."/>
            <person name="Yang H."/>
            <person name="Song W."/>
            <person name="Hou L."/>
            <person name="Xu J."/>
            <person name="Tong Z."/>
            <person name="Xu A."/>
            <person name="Yuan X."/>
            <person name="Wang W."/>
            <person name="Yang Q."/>
            <person name="Chen L."/>
            <person name="Sun Z."/>
            <person name="Wang K."/>
            <person name="Pan B."/>
            <person name="Chen J."/>
            <person name="Bao Y."/>
            <person name="Liu F."/>
            <person name="Qi X."/>
            <person name="Gang D.R."/>
            <person name="Wen J."/>
            <person name="Li J."/>
        </authorList>
    </citation>
    <scope>NUCLEOTIDE SEQUENCE</scope>
    <source>
        <strain evidence="14">Dzin_1.0</strain>
    </source>
</reference>
<dbReference type="InterPro" id="IPR011001">
    <property type="entry name" value="Saposin-like"/>
</dbReference>
<dbReference type="EMBL" id="JAGGNH010000001">
    <property type="protein sequence ID" value="KAJ0985453.1"/>
    <property type="molecule type" value="Genomic_DNA"/>
</dbReference>
<dbReference type="PANTHER" id="PTHR11480:SF3">
    <property type="entry name" value="BCDNA.GH08312"/>
    <property type="match status" value="1"/>
</dbReference>
<proteinExistence type="predicted"/>
<dbReference type="PROSITE" id="PS50015">
    <property type="entry name" value="SAP_B"/>
    <property type="match status" value="2"/>
</dbReference>
<comment type="caution">
    <text evidence="14">The sequence shown here is derived from an EMBL/GenBank/DDBJ whole genome shotgun (WGS) entry which is preliminary data.</text>
</comment>
<evidence type="ECO:0000313" key="14">
    <source>
        <dbReference type="EMBL" id="KAJ0985453.1"/>
    </source>
</evidence>
<evidence type="ECO:0000256" key="2">
    <source>
        <dbReference type="ARBA" id="ARBA00022525"/>
    </source>
</evidence>
<feature type="domain" description="Saposin B-type" evidence="13">
    <location>
        <begin position="49"/>
        <end position="128"/>
    </location>
</feature>
<protein>
    <recommendedName>
        <fullName evidence="10">Pulmonary surfactant-associated protein B</fullName>
    </recommendedName>
    <alternativeName>
        <fullName evidence="11">Pulmonary surfactant-associated proteolipid SPL(Phe)</fullName>
    </alternativeName>
</protein>
<dbReference type="InterPro" id="IPR051428">
    <property type="entry name" value="Sphingo_Act-Surfact_Prot"/>
</dbReference>
<dbReference type="OrthoDB" id="69496at2759"/>
<keyword evidence="5" id="KW-0064">Aspartyl protease</keyword>
<dbReference type="Proteomes" id="UP001085076">
    <property type="component" value="Miscellaneous, Linkage group lg01"/>
</dbReference>
<dbReference type="PANTHER" id="PTHR11480">
    <property type="entry name" value="SAPOSIN-RELATED"/>
    <property type="match status" value="1"/>
</dbReference>
<dbReference type="SUPFAM" id="SSF47862">
    <property type="entry name" value="Saposin"/>
    <property type="match status" value="2"/>
</dbReference>
<evidence type="ECO:0000256" key="3">
    <source>
        <dbReference type="ARBA" id="ARBA00022729"/>
    </source>
</evidence>
<evidence type="ECO:0000256" key="11">
    <source>
        <dbReference type="ARBA" id="ARBA00041785"/>
    </source>
</evidence>
<keyword evidence="7" id="KW-1015">Disulfide bond</keyword>
<dbReference type="SMART" id="SM00741">
    <property type="entry name" value="SapB"/>
    <property type="match status" value="2"/>
</dbReference>
<evidence type="ECO:0000313" key="15">
    <source>
        <dbReference type="Proteomes" id="UP001085076"/>
    </source>
</evidence>
<feature type="chain" id="PRO_5038811203" description="Pulmonary surfactant-associated protein B" evidence="12">
    <location>
        <begin position="23"/>
        <end position="231"/>
    </location>
</feature>
<gene>
    <name evidence="14" type="ORF">J5N97_003809</name>
</gene>
<dbReference type="InterPro" id="IPR008138">
    <property type="entry name" value="SapB_2"/>
</dbReference>
<keyword evidence="6" id="KW-0865">Zymogen</keyword>
<evidence type="ECO:0000256" key="6">
    <source>
        <dbReference type="ARBA" id="ARBA00023145"/>
    </source>
</evidence>
<evidence type="ECO:0000256" key="9">
    <source>
        <dbReference type="ARBA" id="ARBA00037221"/>
    </source>
</evidence>
<dbReference type="Pfam" id="PF05184">
    <property type="entry name" value="SapB_1"/>
    <property type="match status" value="2"/>
</dbReference>
<keyword evidence="3 12" id="KW-0732">Signal</keyword>
<organism evidence="14 15">
    <name type="scientific">Dioscorea zingiberensis</name>
    <dbReference type="NCBI Taxonomy" id="325984"/>
    <lineage>
        <taxon>Eukaryota</taxon>
        <taxon>Viridiplantae</taxon>
        <taxon>Streptophyta</taxon>
        <taxon>Embryophyta</taxon>
        <taxon>Tracheophyta</taxon>
        <taxon>Spermatophyta</taxon>
        <taxon>Magnoliopsida</taxon>
        <taxon>Liliopsida</taxon>
        <taxon>Dioscoreales</taxon>
        <taxon>Dioscoreaceae</taxon>
        <taxon>Dioscorea</taxon>
    </lineage>
</organism>
<dbReference type="AlphaFoldDB" id="A0A9D5D5D5"/>
<comment type="function">
    <text evidence="9">Pulmonary surfactant-associated proteins promote alveolar stability by lowering the surface tension at the air-liquid interface in the peripheral air spaces. SP-B increases the collapse pressure of palmitic acid to nearly 70 millinewtons per meter.</text>
</comment>
<evidence type="ECO:0000256" key="8">
    <source>
        <dbReference type="ARBA" id="ARBA00023180"/>
    </source>
</evidence>
<keyword evidence="2" id="KW-0964">Secreted</keyword>
<evidence type="ECO:0000259" key="13">
    <source>
        <dbReference type="PROSITE" id="PS50015"/>
    </source>
</evidence>
<dbReference type="Pfam" id="PF03489">
    <property type="entry name" value="SapB_2"/>
    <property type="match status" value="1"/>
</dbReference>
<dbReference type="Gene3D" id="1.10.225.10">
    <property type="entry name" value="Saposin-like"/>
    <property type="match status" value="2"/>
</dbReference>
<dbReference type="GO" id="GO:0004190">
    <property type="term" value="F:aspartic-type endopeptidase activity"/>
    <property type="evidence" value="ECO:0007669"/>
    <property type="project" value="UniProtKB-KW"/>
</dbReference>
<dbReference type="InterPro" id="IPR007856">
    <property type="entry name" value="SapB_1"/>
</dbReference>
<dbReference type="GO" id="GO:0005576">
    <property type="term" value="C:extracellular region"/>
    <property type="evidence" value="ECO:0007669"/>
    <property type="project" value="UniProtKB-SubCell"/>
</dbReference>
<accession>A0A9D5D5D5</accession>